<sequence>MDNNDSLTVTPEKIKDLLSSFLVKPNKMKESGKNPAETRNTESDSDSLGTTKS</sequence>
<reference evidence="2" key="1">
    <citation type="journal article" date="2023" name="PLoS Negl. Trop. Dis.">
        <title>A genome sequence for Biomphalaria pfeifferi, the major vector snail for the human-infecting parasite Schistosoma mansoni.</title>
        <authorList>
            <person name="Bu L."/>
            <person name="Lu L."/>
            <person name="Laidemitt M.R."/>
            <person name="Zhang S.M."/>
            <person name="Mutuku M."/>
            <person name="Mkoji G."/>
            <person name="Steinauer M."/>
            <person name="Loker E.S."/>
        </authorList>
    </citation>
    <scope>NUCLEOTIDE SEQUENCE</scope>
    <source>
        <strain evidence="2">KasaAsao</strain>
    </source>
</reference>
<dbReference type="EMBL" id="JASAOG010000095">
    <property type="protein sequence ID" value="KAK0052351.1"/>
    <property type="molecule type" value="Genomic_DNA"/>
</dbReference>
<feature type="region of interest" description="Disordered" evidence="1">
    <location>
        <begin position="21"/>
        <end position="53"/>
    </location>
</feature>
<organism evidence="2 3">
    <name type="scientific">Biomphalaria pfeifferi</name>
    <name type="common">Bloodfluke planorb</name>
    <name type="synonym">Freshwater snail</name>
    <dbReference type="NCBI Taxonomy" id="112525"/>
    <lineage>
        <taxon>Eukaryota</taxon>
        <taxon>Metazoa</taxon>
        <taxon>Spiralia</taxon>
        <taxon>Lophotrochozoa</taxon>
        <taxon>Mollusca</taxon>
        <taxon>Gastropoda</taxon>
        <taxon>Heterobranchia</taxon>
        <taxon>Euthyneura</taxon>
        <taxon>Panpulmonata</taxon>
        <taxon>Hygrophila</taxon>
        <taxon>Lymnaeoidea</taxon>
        <taxon>Planorbidae</taxon>
        <taxon>Biomphalaria</taxon>
    </lineage>
</organism>
<protein>
    <submittedName>
        <fullName evidence="2">Nuclear-interacting partner of ALK</fullName>
    </submittedName>
</protein>
<comment type="caution">
    <text evidence="2">The sequence shown here is derived from an EMBL/GenBank/DDBJ whole genome shotgun (WGS) entry which is preliminary data.</text>
</comment>
<dbReference type="Proteomes" id="UP001233172">
    <property type="component" value="Unassembled WGS sequence"/>
</dbReference>
<feature type="non-terminal residue" evidence="2">
    <location>
        <position position="53"/>
    </location>
</feature>
<keyword evidence="3" id="KW-1185">Reference proteome</keyword>
<name>A0AAD8BDJ6_BIOPF</name>
<evidence type="ECO:0000313" key="2">
    <source>
        <dbReference type="EMBL" id="KAK0052351.1"/>
    </source>
</evidence>
<reference evidence="2" key="2">
    <citation type="submission" date="2023-04" db="EMBL/GenBank/DDBJ databases">
        <authorList>
            <person name="Bu L."/>
            <person name="Lu L."/>
            <person name="Laidemitt M.R."/>
            <person name="Zhang S.M."/>
            <person name="Mutuku M."/>
            <person name="Mkoji G."/>
            <person name="Steinauer M."/>
            <person name="Loker E.S."/>
        </authorList>
    </citation>
    <scope>NUCLEOTIDE SEQUENCE</scope>
    <source>
        <strain evidence="2">KasaAsao</strain>
        <tissue evidence="2">Whole Snail</tissue>
    </source>
</reference>
<dbReference type="AlphaFoldDB" id="A0AAD8BDJ6"/>
<proteinExistence type="predicted"/>
<gene>
    <name evidence="2" type="ORF">Bpfe_018181</name>
</gene>
<accession>A0AAD8BDJ6</accession>
<evidence type="ECO:0000313" key="3">
    <source>
        <dbReference type="Proteomes" id="UP001233172"/>
    </source>
</evidence>
<evidence type="ECO:0000256" key="1">
    <source>
        <dbReference type="SAM" id="MobiDB-lite"/>
    </source>
</evidence>